<dbReference type="GO" id="GO:0005912">
    <property type="term" value="C:adherens junction"/>
    <property type="evidence" value="ECO:0007669"/>
    <property type="project" value="UniProtKB-SubCell"/>
</dbReference>
<dbReference type="PANTHER" id="PTHR21508">
    <property type="entry name" value="MITOGUARDIN"/>
    <property type="match status" value="1"/>
</dbReference>
<dbReference type="InterPro" id="IPR013098">
    <property type="entry name" value="Ig_I-set"/>
</dbReference>
<dbReference type="PANTHER" id="PTHR21508:SF4">
    <property type="entry name" value="MITOGUARDIN 2"/>
    <property type="match status" value="1"/>
</dbReference>
<evidence type="ECO:0000259" key="15">
    <source>
        <dbReference type="PROSITE" id="PS50835"/>
    </source>
</evidence>
<dbReference type="SMART" id="SM00409">
    <property type="entry name" value="IG"/>
    <property type="match status" value="1"/>
</dbReference>
<feature type="region of interest" description="Disordered" evidence="14">
    <location>
        <begin position="115"/>
        <end position="137"/>
    </location>
</feature>
<name>A0A8B8X8W5_BALMU</name>
<dbReference type="InterPro" id="IPR013783">
    <property type="entry name" value="Ig-like_fold"/>
</dbReference>
<gene>
    <name evidence="17" type="primary">NEXN</name>
</gene>
<keyword evidence="10" id="KW-0393">Immunoglobulin domain</keyword>
<evidence type="ECO:0000256" key="4">
    <source>
        <dbReference type="ARBA" id="ARBA00011385"/>
    </source>
</evidence>
<evidence type="ECO:0000256" key="14">
    <source>
        <dbReference type="SAM" id="MobiDB-lite"/>
    </source>
</evidence>
<dbReference type="Proteomes" id="UP000694857">
    <property type="component" value="Chromosome 1"/>
</dbReference>
<dbReference type="RefSeq" id="XP_036705961.1">
    <property type="nucleotide sequence ID" value="XM_036850066.1"/>
</dbReference>
<organism evidence="16 17">
    <name type="scientific">Balaenoptera musculus</name>
    <name type="common">Blue whale</name>
    <dbReference type="NCBI Taxonomy" id="9771"/>
    <lineage>
        <taxon>Eukaryota</taxon>
        <taxon>Metazoa</taxon>
        <taxon>Chordata</taxon>
        <taxon>Craniata</taxon>
        <taxon>Vertebrata</taxon>
        <taxon>Euteleostomi</taxon>
        <taxon>Mammalia</taxon>
        <taxon>Eutheria</taxon>
        <taxon>Laurasiatheria</taxon>
        <taxon>Artiodactyla</taxon>
        <taxon>Whippomorpha</taxon>
        <taxon>Cetacea</taxon>
        <taxon>Mysticeti</taxon>
        <taxon>Balaenopteridae</taxon>
        <taxon>Balaenoptera</taxon>
    </lineage>
</organism>
<protein>
    <recommendedName>
        <fullName evidence="12">Nexilin</fullName>
    </recommendedName>
    <alternativeName>
        <fullName evidence="13">F-actin-binding protein</fullName>
    </alternativeName>
</protein>
<sequence length="690" mass="81208">MREQAAHQDFYGNLLLEPAAARGLVAAGAAAAAAPGLLTTPRRPEPASAHPGPSRVAGSRCKKLQSFIITPRPHRANMNDISQKAELLLSSSKPVPKTYVPKLGKGDVKDKFEAMQRAREERNQRRSRNEKQRRKEQYIREREWNRKKQEIKEMLASDDEEDVSSKVEKAYVPKLTGTVKGKFAEMEKQRQEEQRKRTEEERKRRIEQDMLEKRKIQRELAKRAEQIEDINNTGTESASEEGDDSLLVTVVPVKSHKPSGKIKKNFEDLEKEQEEKERVKYEEDKRIRYEEQRRSLKEAKCLSLVMDDELESEAKKESLSPGKLKLTFEELERQRQENRRKQAEEEARKRLEEERRAFEEARRQMVVDDDSPEMYKTISQESLTPGKLEINFEELLKQKMEEERRRTEEERKHKLEMEKQEFEQLRQEMGEEEEENETFELSREYEELIKLKRSGSIQAKNLKSKFEKIGQLSEKQIQKKIEEERARRRAIDLEIKEREAENFHEEEDVDIKPAKKSEAPFTHKVNMKARFERMAKAREEEEQRRIEEQKLLRMQFEQKEIDAALQKKREEEEEEEGSNMNGSTIEDEEQTRSGAPWFKKPLKNTSVVDSEPVRFTVKVTGEPKPEITWWFEGEILQDGEDYQYIERGETYCLYLPETFPEDEGEYMCKAVNNKGSAASTCILTIETDDY</sequence>
<evidence type="ECO:0000256" key="13">
    <source>
        <dbReference type="ARBA" id="ARBA00083857"/>
    </source>
</evidence>
<dbReference type="InterPro" id="IPR003599">
    <property type="entry name" value="Ig_sub"/>
</dbReference>
<dbReference type="InterPro" id="IPR036179">
    <property type="entry name" value="Ig-like_dom_sf"/>
</dbReference>
<keyword evidence="7" id="KW-0965">Cell junction</keyword>
<keyword evidence="6" id="KW-0597">Phosphoprotein</keyword>
<dbReference type="CTD" id="91624"/>
<dbReference type="FunFam" id="2.60.40.10:FF:000164">
    <property type="entry name" value="nexilin isoform X1"/>
    <property type="match status" value="1"/>
</dbReference>
<keyword evidence="8" id="KW-0009">Actin-binding</keyword>
<evidence type="ECO:0000256" key="8">
    <source>
        <dbReference type="ARBA" id="ARBA00023203"/>
    </source>
</evidence>
<evidence type="ECO:0000256" key="6">
    <source>
        <dbReference type="ARBA" id="ARBA00022553"/>
    </source>
</evidence>
<evidence type="ECO:0000256" key="12">
    <source>
        <dbReference type="ARBA" id="ARBA00070929"/>
    </source>
</evidence>
<dbReference type="Gene3D" id="2.60.40.10">
    <property type="entry name" value="Immunoglobulins"/>
    <property type="match status" value="1"/>
</dbReference>
<evidence type="ECO:0000256" key="9">
    <source>
        <dbReference type="ARBA" id="ARBA00023212"/>
    </source>
</evidence>
<comment type="function">
    <text evidence="11">Involved in regulating cell migration through association with the actin cytoskeleton. Has an essential role in the maintenance of Z line and sarcomere integrity.</text>
</comment>
<evidence type="ECO:0000256" key="11">
    <source>
        <dbReference type="ARBA" id="ARBA00058759"/>
    </source>
</evidence>
<feature type="region of interest" description="Disordered" evidence="14">
    <location>
        <begin position="563"/>
        <end position="599"/>
    </location>
</feature>
<dbReference type="GeneID" id="118894176"/>
<dbReference type="SUPFAM" id="SSF48726">
    <property type="entry name" value="Immunoglobulin"/>
    <property type="match status" value="1"/>
</dbReference>
<evidence type="ECO:0000256" key="2">
    <source>
        <dbReference type="ARBA" id="ARBA00004245"/>
    </source>
</evidence>
<dbReference type="GO" id="GO:0005856">
    <property type="term" value="C:cytoskeleton"/>
    <property type="evidence" value="ECO:0007669"/>
    <property type="project" value="UniProtKB-SubCell"/>
</dbReference>
<evidence type="ECO:0000313" key="16">
    <source>
        <dbReference type="Proteomes" id="UP000694857"/>
    </source>
</evidence>
<keyword evidence="5" id="KW-0963">Cytoplasm</keyword>
<keyword evidence="16" id="KW-1185">Reference proteome</keyword>
<dbReference type="GO" id="GO:0003779">
    <property type="term" value="F:actin binding"/>
    <property type="evidence" value="ECO:0007669"/>
    <property type="project" value="UniProtKB-KW"/>
</dbReference>
<evidence type="ECO:0000256" key="10">
    <source>
        <dbReference type="ARBA" id="ARBA00023319"/>
    </source>
</evidence>
<dbReference type="AlphaFoldDB" id="A0A8B8X8W5"/>
<evidence type="ECO:0000256" key="5">
    <source>
        <dbReference type="ARBA" id="ARBA00022490"/>
    </source>
</evidence>
<evidence type="ECO:0000256" key="3">
    <source>
        <dbReference type="ARBA" id="ARBA00004536"/>
    </source>
</evidence>
<dbReference type="PROSITE" id="PS50835">
    <property type="entry name" value="IG_LIKE"/>
    <property type="match status" value="1"/>
</dbReference>
<evidence type="ECO:0000256" key="7">
    <source>
        <dbReference type="ARBA" id="ARBA00022949"/>
    </source>
</evidence>
<evidence type="ECO:0000256" key="1">
    <source>
        <dbReference type="ARBA" id="ARBA00004216"/>
    </source>
</evidence>
<feature type="region of interest" description="Disordered" evidence="14">
    <location>
        <begin position="332"/>
        <end position="356"/>
    </location>
</feature>
<comment type="subcellular location">
    <subcellularLocation>
        <location evidence="3">Cell junction</location>
        <location evidence="3">Adherens junction</location>
    </subcellularLocation>
    <subcellularLocation>
        <location evidence="2">Cytoplasm</location>
        <location evidence="2">Cytoskeleton</location>
    </subcellularLocation>
    <subcellularLocation>
        <location evidence="1">Cytoplasm</location>
        <location evidence="1">Myofibril</location>
        <location evidence="1">Sarcomere</location>
        <location evidence="1">Z line</location>
    </subcellularLocation>
</comment>
<comment type="subunit">
    <text evidence="4">Interacts with F-actin.</text>
</comment>
<feature type="region of interest" description="Disordered" evidence="14">
    <location>
        <begin position="182"/>
        <end position="205"/>
    </location>
</feature>
<keyword evidence="9" id="KW-0206">Cytoskeleton</keyword>
<evidence type="ECO:0000313" key="17">
    <source>
        <dbReference type="RefSeq" id="XP_036705961.1"/>
    </source>
</evidence>
<dbReference type="GO" id="GO:0030018">
    <property type="term" value="C:Z disc"/>
    <property type="evidence" value="ECO:0007669"/>
    <property type="project" value="UniProtKB-SubCell"/>
</dbReference>
<proteinExistence type="predicted"/>
<feature type="region of interest" description="Disordered" evidence="14">
    <location>
        <begin position="37"/>
        <end position="60"/>
    </location>
</feature>
<reference evidence="17" key="1">
    <citation type="submission" date="2025-08" db="UniProtKB">
        <authorList>
            <consortium name="RefSeq"/>
        </authorList>
    </citation>
    <scope>IDENTIFICATION</scope>
    <source>
        <tissue evidence="17">Epidermis and Blubber</tissue>
    </source>
</reference>
<feature type="domain" description="Ig-like" evidence="15">
    <location>
        <begin position="596"/>
        <end position="684"/>
    </location>
</feature>
<accession>A0A8B8X8W5</accession>
<dbReference type="Pfam" id="PF07679">
    <property type="entry name" value="I-set"/>
    <property type="match status" value="1"/>
</dbReference>
<dbReference type="InterPro" id="IPR007110">
    <property type="entry name" value="Ig-like_dom"/>
</dbReference>
<dbReference type="GO" id="GO:0008053">
    <property type="term" value="P:mitochondrial fusion"/>
    <property type="evidence" value="ECO:0007669"/>
    <property type="project" value="TreeGrafter"/>
</dbReference>